<evidence type="ECO:0000256" key="1">
    <source>
        <dbReference type="SAM" id="Phobius"/>
    </source>
</evidence>
<name>A0A8J7PKJ4_9BACT</name>
<dbReference type="AlphaFoldDB" id="A0A8J7PKJ4"/>
<feature type="transmembrane region" description="Helical" evidence="1">
    <location>
        <begin position="45"/>
        <end position="66"/>
    </location>
</feature>
<feature type="transmembrane region" description="Helical" evidence="1">
    <location>
        <begin position="102"/>
        <end position="120"/>
    </location>
</feature>
<sequence length="125" mass="13839">MPNILVYAYAANILILLPVLFSMFTDSGGKSIRAFQGRVENSEGLRLLVACLWSSILLLSCLGLIYPERFVAVLMLQVVYKSLYLLLYILPKFRREGAGSIPGGLTASFVLIVIVYPVLICFSMT</sequence>
<dbReference type="Proteomes" id="UP000664277">
    <property type="component" value="Unassembled WGS sequence"/>
</dbReference>
<dbReference type="EMBL" id="JAFLCK010000032">
    <property type="protein sequence ID" value="MBN8662178.1"/>
    <property type="molecule type" value="Genomic_DNA"/>
</dbReference>
<evidence type="ECO:0000313" key="3">
    <source>
        <dbReference type="Proteomes" id="UP000664277"/>
    </source>
</evidence>
<keyword evidence="1" id="KW-1133">Transmembrane helix</keyword>
<evidence type="ECO:0000313" key="2">
    <source>
        <dbReference type="EMBL" id="MBN8662178.1"/>
    </source>
</evidence>
<comment type="caution">
    <text evidence="2">The sequence shown here is derived from an EMBL/GenBank/DDBJ whole genome shotgun (WGS) entry which is preliminary data.</text>
</comment>
<feature type="transmembrane region" description="Helical" evidence="1">
    <location>
        <begin position="6"/>
        <end position="24"/>
    </location>
</feature>
<keyword evidence="1" id="KW-0472">Membrane</keyword>
<accession>A0A8J7PKJ4</accession>
<feature type="transmembrane region" description="Helical" evidence="1">
    <location>
        <begin position="72"/>
        <end position="90"/>
    </location>
</feature>
<reference evidence="2" key="1">
    <citation type="submission" date="2021-02" db="EMBL/GenBank/DDBJ databases">
        <title>Genome-Resolved Metagenomics of a Microbial Community Performing Photosynthetic Biological Nutrient Removal.</title>
        <authorList>
            <person name="Mcdaniel E.A."/>
        </authorList>
    </citation>
    <scope>NUCLEOTIDE SEQUENCE</scope>
    <source>
        <strain evidence="2">UWPOB_OBS1</strain>
    </source>
</reference>
<gene>
    <name evidence="2" type="ORF">J0M35_17550</name>
</gene>
<proteinExistence type="predicted"/>
<keyword evidence="1" id="KW-0812">Transmembrane</keyword>
<organism evidence="2 3">
    <name type="scientific">Candidatus Obscuribacter phosphatis</name>
    <dbReference type="NCBI Taxonomy" id="1906157"/>
    <lineage>
        <taxon>Bacteria</taxon>
        <taxon>Bacillati</taxon>
        <taxon>Candidatus Melainabacteria</taxon>
        <taxon>Candidatus Obscuribacterales</taxon>
        <taxon>Candidatus Obscuribacteraceae</taxon>
        <taxon>Candidatus Obscuribacter</taxon>
    </lineage>
</organism>
<protein>
    <submittedName>
        <fullName evidence="2">Uncharacterized protein</fullName>
    </submittedName>
</protein>